<gene>
    <name evidence="4" type="primary">18</name>
    <name evidence="4" type="ORF">SEA_VANLEE_18</name>
</gene>
<feature type="transmembrane region" description="Helical" evidence="3">
    <location>
        <begin position="111"/>
        <end position="131"/>
    </location>
</feature>
<evidence type="ECO:0000256" key="3">
    <source>
        <dbReference type="SAM" id="Phobius"/>
    </source>
</evidence>
<feature type="compositionally biased region" description="Basic and acidic residues" evidence="2">
    <location>
        <begin position="301"/>
        <end position="314"/>
    </location>
</feature>
<reference evidence="4" key="1">
    <citation type="submission" date="2021-04" db="EMBL/GenBank/DDBJ databases">
        <authorList>
            <person name="Barnhill K.B."/>
            <person name="Biggs A.M."/>
            <person name="Bland J."/>
            <person name="Choudhary H.M."/>
            <person name="Crogan R.E."/>
            <person name="Finocchiaro A.B."/>
            <person name="Franco V."/>
            <person name="Fuller T.A."/>
            <person name="Hanwacker C.G."/>
            <person name="Howard Z.E."/>
            <person name="Iqbal M."/>
            <person name="Mathew A.M."/>
            <person name="Miller S."/>
            <person name="Padhye S."/>
            <person name="Rainey E."/>
            <person name="Rodriguez A."/>
            <person name="Stewart E."/>
            <person name="Otero L.A."/>
            <person name="Chase M.A."/>
            <person name="Pollenz R.S."/>
            <person name="Garlena R.A."/>
            <person name="Russell D.A."/>
            <person name="Jacobs-Sera D."/>
            <person name="Hatfull G.F."/>
        </authorList>
    </citation>
    <scope>NUCLEOTIDE SEQUENCE</scope>
</reference>
<feature type="region of interest" description="Disordered" evidence="2">
    <location>
        <begin position="1098"/>
        <end position="1161"/>
    </location>
</feature>
<dbReference type="GeneID" id="80020430"/>
<feature type="compositionally biased region" description="Polar residues" evidence="2">
    <location>
        <begin position="1101"/>
        <end position="1114"/>
    </location>
</feature>
<keyword evidence="5" id="KW-1185">Reference proteome</keyword>
<dbReference type="RefSeq" id="YP_010755759.1">
    <property type="nucleotide sequence ID" value="NC_073474.1"/>
</dbReference>
<feature type="transmembrane region" description="Helical" evidence="3">
    <location>
        <begin position="138"/>
        <end position="162"/>
    </location>
</feature>
<evidence type="ECO:0000313" key="4">
    <source>
        <dbReference type="EMBL" id="QWS68136.1"/>
    </source>
</evidence>
<name>A0A8F2DA83_9CAUD</name>
<proteinExistence type="predicted"/>
<feature type="region of interest" description="Disordered" evidence="2">
    <location>
        <begin position="293"/>
        <end position="321"/>
    </location>
</feature>
<feature type="coiled-coil region" evidence="1">
    <location>
        <begin position="208"/>
        <end position="253"/>
    </location>
</feature>
<feature type="compositionally biased region" description="Basic and acidic residues" evidence="2">
    <location>
        <begin position="874"/>
        <end position="888"/>
    </location>
</feature>
<feature type="region of interest" description="Disordered" evidence="2">
    <location>
        <begin position="866"/>
        <end position="903"/>
    </location>
</feature>
<dbReference type="EMBL" id="MZ028627">
    <property type="protein sequence ID" value="QWS68136.1"/>
    <property type="molecule type" value="Genomic_DNA"/>
</dbReference>
<protein>
    <submittedName>
        <fullName evidence="4">Tape measure protein</fullName>
    </submittedName>
</protein>
<feature type="region of interest" description="Disordered" evidence="2">
    <location>
        <begin position="1201"/>
        <end position="1264"/>
    </location>
</feature>
<keyword evidence="3" id="KW-1133">Transmembrane helix</keyword>
<sequence>MATDGTIRIRIVPDTSGFQQTLDVELSRVRAKVSVHLEVANGAEFAYRVQMLCSSIRPTIRVRLEIDQSSLSRLLLLLQQISNIGGGNGGGGNTFNFIFRLTNVFKLFGSVVRIALFAVQALAVVSLIPLIASASQALGVFVLLPGAIFAAAAALGTLVTGFSGIGGAFSAAIAAQDELASGAQDLARTQRNAAEAVVRAQEGVLDAYRNQEAAQRNAEKAARDLNTAYRDQARELRDVNDQLQDSILATEDAAIGVARAKQNYARTVADRRMGRASALDVQEADLRVRQAQSRYNQQRKSTADTRQDVAEANRRGVGGSDRVQDARQALNDAQYGQVQASRQVRDAQFALRDAYEALADAIRGAGTAQDKFAQAMAKLSPNAQDFVSKVLSLRDAWKDLKFEVQDNLFDGLGDEVIELAETYLPILKTGLGEIATGFNNAFKYMSELLGREESAEDFRSILDNTAVFVEKFGKGLAELGRGFTIVAEVGSRFLPGFGEGFQNSMTRFADKMQELSDNGKLQEFLQGAIDKFSQLWRIGSDVVGIFKSIFGSSKESGDDMLDSIERTVDTWNKFLASPEGQEQLKKFFEDLTQTLKEIAEVIDVVAKAFKKLDEWLGDDSAVGGLLSGDGENWASLGLKGLESGAKNNPLGLAVQTGNNAFGWAGDKLGVGDWNKHYKDAEGNAITADGDAAYTAGVSWIPDVKKDSTLGKLVGIFTGDHEIDLDMSLPDWVRNTIDWISDKFNYFDDDHELKLDVLIPDWLQTWLDDTKLKFTNLGDTATRIGDDIEQRWDDVVDWFEGLPDRIGRATEGLWDGLKTSFKAAVQWIVQKWNSLKLELKIPGIEVGGKTLIEPRKLTLAVPQIPDVEGAAGAPPRRDGGPVASRDHRGVLHGPGTPRSDELLGLYRDTGTPAVWVSRAEKIMSESSRAGGNEKLQDAMNAGWVLPTGAVSDVLNLPKRNNGGTFSDYQTPPGITGGTTQLGNISGEGITTGIQQSMWDYIRSVFPHAVLSSATRTVMTEGHPDFHNAGQAIDLGGPIGPLQEIADHIASEFGSRLLELFWDPGPNMKNGQPTGAIGGHGDHIHWAMGQIVEMGKKVGDIANSPTDENGANTGESEGNDRPDTYGNEPGANRSPEDIANGPAGSNGGRGSQSDPTSWSELAGEAAKTATAGYVADTLGVFGIKDELPGVVRAGQIAWSELGGEEAQRRINPDGTINAPAETKAPPGSENDGGGQNTDGDDPPSNELPENRGAQLEGVGKLSSTSSREDIAKAIIGEGKRRGYTDEEIKAILSTAIQESNLQMQNSTVGDWNGIFQQDSSYPGRNDPNTNIAEFYNRLDAKRAQSKGDIWKDIFWLQQRPGEPNAETAFANGGQHYLTEIQSRQLEADQMFQAAVYDQGGWLKPNQAAVNLSNKPEPVLTGDQWGDVSELVNVLTTDGFKGMTDAISGASRSAIVGAVGAIPGAGPAAAGLVDTGLGAMQQINDTVERGVGIYNAMRSGGINAATAKMPPPTPPAAGDQVHFHGRDWREALQRKKISDAQDRALMQGSRG</sequence>
<evidence type="ECO:0000313" key="5">
    <source>
        <dbReference type="Proteomes" id="UP000683422"/>
    </source>
</evidence>
<dbReference type="KEGG" id="vg:80020430"/>
<evidence type="ECO:0000256" key="1">
    <source>
        <dbReference type="SAM" id="Coils"/>
    </source>
</evidence>
<evidence type="ECO:0000256" key="2">
    <source>
        <dbReference type="SAM" id="MobiDB-lite"/>
    </source>
</evidence>
<keyword evidence="1" id="KW-0175">Coiled coil</keyword>
<keyword evidence="3" id="KW-0472">Membrane</keyword>
<organism evidence="4 5">
    <name type="scientific">Gordonia phage VanLee</name>
    <dbReference type="NCBI Taxonomy" id="2845816"/>
    <lineage>
        <taxon>Viruses</taxon>
        <taxon>Duplodnaviria</taxon>
        <taxon>Heunggongvirae</taxon>
        <taxon>Uroviricota</taxon>
        <taxon>Caudoviricetes</taxon>
        <taxon>Kruegerviridae</taxon>
        <taxon>Vanleevirus</taxon>
        <taxon>Vanleevirus vanlee</taxon>
    </lineage>
</organism>
<dbReference type="Proteomes" id="UP000683422">
    <property type="component" value="Segment"/>
</dbReference>
<keyword evidence="3" id="KW-0812">Transmembrane</keyword>
<accession>A0A8F2DA83</accession>